<dbReference type="EMBL" id="JABWDY010000242">
    <property type="protein sequence ID" value="KAF5208258.1"/>
    <property type="molecule type" value="Genomic_DNA"/>
</dbReference>
<dbReference type="Pfam" id="PF13963">
    <property type="entry name" value="Transpos_assoc"/>
    <property type="match status" value="1"/>
</dbReference>
<gene>
    <name evidence="2" type="ORF">FRX31_002155</name>
</gene>
<feature type="domain" description="Transposase-associated" evidence="1">
    <location>
        <begin position="5"/>
        <end position="78"/>
    </location>
</feature>
<accession>A0A7J6XGM1</accession>
<evidence type="ECO:0000313" key="3">
    <source>
        <dbReference type="Proteomes" id="UP000554482"/>
    </source>
</evidence>
<organism evidence="2 3">
    <name type="scientific">Thalictrum thalictroides</name>
    <name type="common">Rue-anemone</name>
    <name type="synonym">Anemone thalictroides</name>
    <dbReference type="NCBI Taxonomy" id="46969"/>
    <lineage>
        <taxon>Eukaryota</taxon>
        <taxon>Viridiplantae</taxon>
        <taxon>Streptophyta</taxon>
        <taxon>Embryophyta</taxon>
        <taxon>Tracheophyta</taxon>
        <taxon>Spermatophyta</taxon>
        <taxon>Magnoliopsida</taxon>
        <taxon>Ranunculales</taxon>
        <taxon>Ranunculaceae</taxon>
        <taxon>Thalictroideae</taxon>
        <taxon>Thalictrum</taxon>
    </lineage>
</organism>
<dbReference type="AlphaFoldDB" id="A0A7J6XGM1"/>
<dbReference type="InterPro" id="IPR029480">
    <property type="entry name" value="Transpos_assoc"/>
</dbReference>
<sequence>MAQNRDWMKAPRTSPEYLDGIISFLDFAQKKPGNDGWYCCPCVNCRNVNGKKTLSTMSNHLICDGIDQSYTTWFFHGESVPNVGVNNEVPSTSSSANPRMIDLIDDALKNVNPEFLDACMNDVGVEPDVQDEDDLPDDVFYRNLKEEAVQPIYPSCRDGQTKLSVTIELMTTTSGEAFGSFIAIDVEEDDFDITE</sequence>
<comment type="caution">
    <text evidence="2">The sequence shown here is derived from an EMBL/GenBank/DDBJ whole genome shotgun (WGS) entry which is preliminary data.</text>
</comment>
<proteinExistence type="predicted"/>
<dbReference type="Proteomes" id="UP000554482">
    <property type="component" value="Unassembled WGS sequence"/>
</dbReference>
<protein>
    <recommendedName>
        <fullName evidence="1">Transposase-associated domain-containing protein</fullName>
    </recommendedName>
</protein>
<reference evidence="2 3" key="1">
    <citation type="submission" date="2020-06" db="EMBL/GenBank/DDBJ databases">
        <title>Transcriptomic and genomic resources for Thalictrum thalictroides and T. hernandezii: Facilitating candidate gene discovery in an emerging model plant lineage.</title>
        <authorList>
            <person name="Arias T."/>
            <person name="Riano-Pachon D.M."/>
            <person name="Di Stilio V.S."/>
        </authorList>
    </citation>
    <scope>NUCLEOTIDE SEQUENCE [LARGE SCALE GENOMIC DNA]</scope>
    <source>
        <strain evidence="3">cv. WT478/WT964</strain>
        <tissue evidence="2">Leaves</tissue>
    </source>
</reference>
<evidence type="ECO:0000313" key="2">
    <source>
        <dbReference type="EMBL" id="KAF5208258.1"/>
    </source>
</evidence>
<name>A0A7J6XGM1_THATH</name>
<keyword evidence="3" id="KW-1185">Reference proteome</keyword>
<evidence type="ECO:0000259" key="1">
    <source>
        <dbReference type="Pfam" id="PF13963"/>
    </source>
</evidence>
<dbReference type="OrthoDB" id="1932595at2759"/>